<evidence type="ECO:0000313" key="1">
    <source>
        <dbReference type="EMBL" id="KRY66053.1"/>
    </source>
</evidence>
<accession>A0A0V1DWW3</accession>
<comment type="caution">
    <text evidence="1">The sequence shown here is derived from an EMBL/GenBank/DDBJ whole genome shotgun (WGS) entry which is preliminary data.</text>
</comment>
<protein>
    <submittedName>
        <fullName evidence="1">Uncharacterized protein</fullName>
    </submittedName>
</protein>
<dbReference type="AlphaFoldDB" id="A0A0V1DWW3"/>
<proteinExistence type="predicted"/>
<reference evidence="1 2" key="1">
    <citation type="submission" date="2015-01" db="EMBL/GenBank/DDBJ databases">
        <title>Evolution of Trichinella species and genotypes.</title>
        <authorList>
            <person name="Korhonen P.K."/>
            <person name="Edoardo P."/>
            <person name="Giuseppe L.R."/>
            <person name="Gasser R.B."/>
        </authorList>
    </citation>
    <scope>NUCLEOTIDE SEQUENCE [LARGE SCALE GENOMIC DNA]</scope>
    <source>
        <strain evidence="1">ISS13</strain>
    </source>
</reference>
<evidence type="ECO:0000313" key="2">
    <source>
        <dbReference type="Proteomes" id="UP000054632"/>
    </source>
</evidence>
<dbReference type="Proteomes" id="UP000054632">
    <property type="component" value="Unassembled WGS sequence"/>
</dbReference>
<name>A0A0V1DWW3_TRIPS</name>
<dbReference type="EMBL" id="JYDR01000184">
    <property type="protein sequence ID" value="KRY66053.1"/>
    <property type="molecule type" value="Genomic_DNA"/>
</dbReference>
<sequence length="102" mass="12116">MSDMRFFWTSYFSFNWVSLDAISANLNRSSTQMNRVPRLSVHSDGILTNVTSMNMLLRSHYSRVTNYMKMVENVSCIQNGRVVRRALFPYFYCLNYKCDEMR</sequence>
<organism evidence="1 2">
    <name type="scientific">Trichinella pseudospiralis</name>
    <name type="common">Parasitic roundworm</name>
    <dbReference type="NCBI Taxonomy" id="6337"/>
    <lineage>
        <taxon>Eukaryota</taxon>
        <taxon>Metazoa</taxon>
        <taxon>Ecdysozoa</taxon>
        <taxon>Nematoda</taxon>
        <taxon>Enoplea</taxon>
        <taxon>Dorylaimia</taxon>
        <taxon>Trichinellida</taxon>
        <taxon>Trichinellidae</taxon>
        <taxon>Trichinella</taxon>
    </lineage>
</organism>
<gene>
    <name evidence="1" type="ORF">T4A_7008</name>
</gene>